<dbReference type="InParanoid" id="A0A6C2YW16"/>
<dbReference type="EMBL" id="LR593887">
    <property type="protein sequence ID" value="VTS08489.1"/>
    <property type="molecule type" value="Genomic_DNA"/>
</dbReference>
<organism evidence="1">
    <name type="scientific">Tuwongella immobilis</name>
    <dbReference type="NCBI Taxonomy" id="692036"/>
    <lineage>
        <taxon>Bacteria</taxon>
        <taxon>Pseudomonadati</taxon>
        <taxon>Planctomycetota</taxon>
        <taxon>Planctomycetia</taxon>
        <taxon>Gemmatales</taxon>
        <taxon>Gemmataceae</taxon>
        <taxon>Tuwongella</taxon>
    </lineage>
</organism>
<accession>A0A6C2YW16</accession>
<dbReference type="AlphaFoldDB" id="A0A6C2YW16"/>
<dbReference type="RefSeq" id="WP_162660650.1">
    <property type="nucleotide sequence ID" value="NZ_LR593887.1"/>
</dbReference>
<protein>
    <recommendedName>
        <fullName evidence="3">Carboxypeptidase regulatory-like domain-containing protein</fullName>
    </recommendedName>
</protein>
<keyword evidence="2" id="KW-1185">Reference proteome</keyword>
<gene>
    <name evidence="1" type="ORF">GMBLW1_36260</name>
</gene>
<evidence type="ECO:0000313" key="2">
    <source>
        <dbReference type="Proteomes" id="UP000464378"/>
    </source>
</evidence>
<evidence type="ECO:0008006" key="3">
    <source>
        <dbReference type="Google" id="ProtNLM"/>
    </source>
</evidence>
<dbReference type="KEGG" id="tim:GMBLW1_36260"/>
<reference evidence="1" key="1">
    <citation type="submission" date="2019-04" db="EMBL/GenBank/DDBJ databases">
        <authorList>
            <consortium name="Science for Life Laboratories"/>
        </authorList>
    </citation>
    <scope>NUCLEOTIDE SEQUENCE</scope>
    <source>
        <strain evidence="1">MBLW1</strain>
    </source>
</reference>
<sequence>MFRSRGRSLLVSLAILAAVPILGIVGCSDSGVKKITVSGTITYKGQPLSSGMLTAIGSTNNEVTSASIQTDGSFILTDVIPGPVKIGIIPTPVSMSSSNGKAAPKRPPVNLPAKFSNPQQSGVEVTIADNGNPLKIELN</sequence>
<dbReference type="EMBL" id="LR586016">
    <property type="protein sequence ID" value="VIP05567.1"/>
    <property type="molecule type" value="Genomic_DNA"/>
</dbReference>
<evidence type="ECO:0000313" key="1">
    <source>
        <dbReference type="EMBL" id="VIP05567.1"/>
    </source>
</evidence>
<dbReference type="PROSITE" id="PS51257">
    <property type="entry name" value="PROKAR_LIPOPROTEIN"/>
    <property type="match status" value="1"/>
</dbReference>
<dbReference type="Proteomes" id="UP000464378">
    <property type="component" value="Chromosome"/>
</dbReference>
<proteinExistence type="predicted"/>
<name>A0A6C2YW16_9BACT</name>